<organism evidence="10 11">
    <name type="scientific">Caldovatus sediminis</name>
    <dbReference type="NCBI Taxonomy" id="2041189"/>
    <lineage>
        <taxon>Bacteria</taxon>
        <taxon>Pseudomonadati</taxon>
        <taxon>Pseudomonadota</taxon>
        <taxon>Alphaproteobacteria</taxon>
        <taxon>Acetobacterales</taxon>
        <taxon>Roseomonadaceae</taxon>
        <taxon>Caldovatus</taxon>
    </lineage>
</organism>
<evidence type="ECO:0000256" key="1">
    <source>
        <dbReference type="ARBA" id="ARBA00004429"/>
    </source>
</evidence>
<feature type="transmembrane region" description="Helical" evidence="8">
    <location>
        <begin position="129"/>
        <end position="148"/>
    </location>
</feature>
<comment type="similarity">
    <text evidence="8">Belongs to the binding-protein-dependent transport system permease family.</text>
</comment>
<gene>
    <name evidence="10" type="ORF">GCM10010964_41180</name>
</gene>
<dbReference type="Gene3D" id="1.10.3720.10">
    <property type="entry name" value="MetI-like"/>
    <property type="match status" value="1"/>
</dbReference>
<dbReference type="PANTHER" id="PTHR43357:SF4">
    <property type="entry name" value="INNER MEMBRANE ABC TRANSPORTER PERMEASE PROTEIN YDCV"/>
    <property type="match status" value="1"/>
</dbReference>
<name>A0A8J3EE09_9PROT</name>
<keyword evidence="2 8" id="KW-0813">Transport</keyword>
<comment type="caution">
    <text evidence="10">The sequence shown here is derived from an EMBL/GenBank/DDBJ whole genome shotgun (WGS) entry which is preliminary data.</text>
</comment>
<reference evidence="10 11" key="1">
    <citation type="journal article" date="2014" name="Int. J. Syst. Evol. Microbiol.">
        <title>Complete genome sequence of Corynebacterium casei LMG S-19264T (=DSM 44701T), isolated from a smear-ripened cheese.</title>
        <authorList>
            <consortium name="US DOE Joint Genome Institute (JGI-PGF)"/>
            <person name="Walter F."/>
            <person name="Albersmeier A."/>
            <person name="Kalinowski J."/>
            <person name="Ruckert C."/>
        </authorList>
    </citation>
    <scope>NUCLEOTIDE SEQUENCE [LARGE SCALE GENOMIC DNA]</scope>
    <source>
        <strain evidence="10 11">CGMCC 1.16330</strain>
    </source>
</reference>
<accession>A0A8J3EE09</accession>
<evidence type="ECO:0000256" key="7">
    <source>
        <dbReference type="ARBA" id="ARBA00023136"/>
    </source>
</evidence>
<evidence type="ECO:0000256" key="3">
    <source>
        <dbReference type="ARBA" id="ARBA00022475"/>
    </source>
</evidence>
<keyword evidence="5 8" id="KW-0812">Transmembrane</keyword>
<comment type="subcellular location">
    <subcellularLocation>
        <location evidence="1">Cell inner membrane</location>
        <topology evidence="1">Multi-pass membrane protein</topology>
    </subcellularLocation>
    <subcellularLocation>
        <location evidence="8">Cell membrane</location>
        <topology evidence="8">Multi-pass membrane protein</topology>
    </subcellularLocation>
</comment>
<dbReference type="PANTHER" id="PTHR43357">
    <property type="entry name" value="INNER MEMBRANE ABC TRANSPORTER PERMEASE PROTEIN YDCV"/>
    <property type="match status" value="1"/>
</dbReference>
<evidence type="ECO:0000256" key="2">
    <source>
        <dbReference type="ARBA" id="ARBA00022448"/>
    </source>
</evidence>
<evidence type="ECO:0000313" key="11">
    <source>
        <dbReference type="Proteomes" id="UP000597507"/>
    </source>
</evidence>
<dbReference type="EMBL" id="BMKS01000020">
    <property type="protein sequence ID" value="GGG49649.1"/>
    <property type="molecule type" value="Genomic_DNA"/>
</dbReference>
<feature type="transmembrane region" description="Helical" evidence="8">
    <location>
        <begin position="233"/>
        <end position="252"/>
    </location>
</feature>
<sequence>MNAVARRWVARLYCALVLGFLMLPVAVVVLASFSTTAYLTIPPQGVTLRWYGRVLESADYLSAIGISLLLASVATLSALAIGTATSYALVRRALPGKAAVSAVVMSPLIFPGVVIGVALLQFYAALGLAGSFAGLAVAHVVITVPYVVRTTLASLSGLDAELEDAACTLGASRPTAFWKVTLPLMRPGMVAGALFAFITSFDNVPVSIFLTGVGNTTLPVKIFTAIEFGVDPTVAAVSSLLILTTALALVLAERWVGFHRFT</sequence>
<feature type="transmembrane region" description="Helical" evidence="8">
    <location>
        <begin position="189"/>
        <end position="213"/>
    </location>
</feature>
<evidence type="ECO:0000256" key="8">
    <source>
        <dbReference type="RuleBase" id="RU363032"/>
    </source>
</evidence>
<keyword evidence="6 8" id="KW-1133">Transmembrane helix</keyword>
<dbReference type="AlphaFoldDB" id="A0A8J3EE09"/>
<dbReference type="SUPFAM" id="SSF161098">
    <property type="entry name" value="MetI-like"/>
    <property type="match status" value="1"/>
</dbReference>
<keyword evidence="7 8" id="KW-0472">Membrane</keyword>
<feature type="transmembrane region" description="Helical" evidence="8">
    <location>
        <begin position="61"/>
        <end position="90"/>
    </location>
</feature>
<dbReference type="RefSeq" id="WP_229678177.1">
    <property type="nucleotide sequence ID" value="NZ_BMKS01000020.1"/>
</dbReference>
<feature type="domain" description="ABC transmembrane type-1" evidence="9">
    <location>
        <begin position="64"/>
        <end position="252"/>
    </location>
</feature>
<dbReference type="Proteomes" id="UP000597507">
    <property type="component" value="Unassembled WGS sequence"/>
</dbReference>
<feature type="transmembrane region" description="Helical" evidence="8">
    <location>
        <begin position="12"/>
        <end position="41"/>
    </location>
</feature>
<evidence type="ECO:0000313" key="10">
    <source>
        <dbReference type="EMBL" id="GGG49649.1"/>
    </source>
</evidence>
<evidence type="ECO:0000259" key="9">
    <source>
        <dbReference type="PROSITE" id="PS50928"/>
    </source>
</evidence>
<keyword evidence="4" id="KW-0997">Cell inner membrane</keyword>
<evidence type="ECO:0000256" key="6">
    <source>
        <dbReference type="ARBA" id="ARBA00022989"/>
    </source>
</evidence>
<proteinExistence type="inferred from homology"/>
<evidence type="ECO:0000256" key="4">
    <source>
        <dbReference type="ARBA" id="ARBA00022519"/>
    </source>
</evidence>
<keyword evidence="11" id="KW-1185">Reference proteome</keyword>
<dbReference type="CDD" id="cd06261">
    <property type="entry name" value="TM_PBP2"/>
    <property type="match status" value="1"/>
</dbReference>
<dbReference type="PROSITE" id="PS50928">
    <property type="entry name" value="ABC_TM1"/>
    <property type="match status" value="1"/>
</dbReference>
<dbReference type="GO" id="GO:0055085">
    <property type="term" value="P:transmembrane transport"/>
    <property type="evidence" value="ECO:0007669"/>
    <property type="project" value="InterPro"/>
</dbReference>
<dbReference type="Pfam" id="PF00528">
    <property type="entry name" value="BPD_transp_1"/>
    <property type="match status" value="1"/>
</dbReference>
<feature type="transmembrane region" description="Helical" evidence="8">
    <location>
        <begin position="102"/>
        <end position="123"/>
    </location>
</feature>
<dbReference type="InterPro" id="IPR000515">
    <property type="entry name" value="MetI-like"/>
</dbReference>
<protein>
    <submittedName>
        <fullName evidence="10">Polyamine ABC transporter permease</fullName>
    </submittedName>
</protein>
<dbReference type="InterPro" id="IPR035906">
    <property type="entry name" value="MetI-like_sf"/>
</dbReference>
<evidence type="ECO:0000256" key="5">
    <source>
        <dbReference type="ARBA" id="ARBA00022692"/>
    </source>
</evidence>
<keyword evidence="3" id="KW-1003">Cell membrane</keyword>
<dbReference type="GO" id="GO:0005886">
    <property type="term" value="C:plasma membrane"/>
    <property type="evidence" value="ECO:0007669"/>
    <property type="project" value="UniProtKB-SubCell"/>
</dbReference>